<keyword evidence="4" id="KW-1185">Reference proteome</keyword>
<feature type="compositionally biased region" description="Polar residues" evidence="2">
    <location>
        <begin position="528"/>
        <end position="543"/>
    </location>
</feature>
<protein>
    <submittedName>
        <fullName evidence="3">Uncharacterized protein</fullName>
    </submittedName>
</protein>
<feature type="coiled-coil region" evidence="1">
    <location>
        <begin position="591"/>
        <end position="628"/>
    </location>
</feature>
<feature type="compositionally biased region" description="Polar residues" evidence="2">
    <location>
        <begin position="415"/>
        <end position="428"/>
    </location>
</feature>
<feature type="compositionally biased region" description="Acidic residues" evidence="2">
    <location>
        <begin position="358"/>
        <end position="373"/>
    </location>
</feature>
<evidence type="ECO:0000256" key="2">
    <source>
        <dbReference type="SAM" id="MobiDB-lite"/>
    </source>
</evidence>
<evidence type="ECO:0000313" key="4">
    <source>
        <dbReference type="Proteomes" id="UP001370758"/>
    </source>
</evidence>
<dbReference type="Proteomes" id="UP001370758">
    <property type="component" value="Unassembled WGS sequence"/>
</dbReference>
<accession>A0AAV9VVY8</accession>
<sequence>MDALQVQEAITSAPSFEQMVKALECLVRETQQLKHERLQRIVKLKIPKPAPDDLNDINTTSTSNSITTTATSSSSPDTYNTNSPITTPENAVSTLPTPITSPPTFSIMSNCLFEIDQKTLDILQGVTIHYVWANSILRKKPATPKIPLKQPPSWISHLEYKGYKFIGCLFRVGAGVSSKILGRTIVALLKAPPKYFDLTVYTKNEVFGIEWRDVEEAVKKLQSKGDNESSETRRSEDTVEPPEIDDALMASPVGPPTSTTIESSTPEQPPKKKRRKRRHSSHSPVRSRSPSRPPVRSPSPVVSEGDPRTPDPPSRLSDPPDTQRSKLRQGVRNHSNLSDLYKEYLTSDEDSCSNNWDSNDEESGSNSGEDEYQESNSNPSEDGNRSISEVTDDEVTEEESEDEDSCGPPKKRRTPSSFWKSQRAQNTGEGTDEETAEPREEEEEKEKEEEEEEDKQEEQEASEASEVPRRTRLRRKSKGRNRTKSHDGNQIKDSNPPNSCRASAPIPSSSPGRDSTPKTPRKRAKRATPNNRAKSLPVTQASQPPKPAKPLSVEKDMIYISTGFKAEEILTEFKALRNLTKQNYELFKYVQKNVEKLAKEQRQQNQKLDKLVEEMAEVKETLKEAANTVNLLLSFCKGQDL</sequence>
<keyword evidence="1" id="KW-0175">Coiled coil</keyword>
<organism evidence="3 4">
    <name type="scientific">Arthrobotrys musiformis</name>
    <dbReference type="NCBI Taxonomy" id="47236"/>
    <lineage>
        <taxon>Eukaryota</taxon>
        <taxon>Fungi</taxon>
        <taxon>Dikarya</taxon>
        <taxon>Ascomycota</taxon>
        <taxon>Pezizomycotina</taxon>
        <taxon>Orbiliomycetes</taxon>
        <taxon>Orbiliales</taxon>
        <taxon>Orbiliaceae</taxon>
        <taxon>Arthrobotrys</taxon>
    </lineage>
</organism>
<proteinExistence type="predicted"/>
<feature type="compositionally biased region" description="Low complexity" evidence="2">
    <location>
        <begin position="57"/>
        <end position="75"/>
    </location>
</feature>
<name>A0AAV9VVY8_9PEZI</name>
<gene>
    <name evidence="3" type="ORF">TWF481_001739</name>
</gene>
<feature type="compositionally biased region" description="Low complexity" evidence="2">
    <location>
        <begin position="256"/>
        <end position="266"/>
    </location>
</feature>
<feature type="compositionally biased region" description="Basic and acidic residues" evidence="2">
    <location>
        <begin position="220"/>
        <end position="237"/>
    </location>
</feature>
<feature type="region of interest" description="Disordered" evidence="2">
    <location>
        <begin position="49"/>
        <end position="95"/>
    </location>
</feature>
<evidence type="ECO:0000256" key="1">
    <source>
        <dbReference type="SAM" id="Coils"/>
    </source>
</evidence>
<feature type="compositionally biased region" description="Polar residues" evidence="2">
    <location>
        <begin position="491"/>
        <end position="513"/>
    </location>
</feature>
<feature type="compositionally biased region" description="Acidic residues" evidence="2">
    <location>
        <begin position="430"/>
        <end position="463"/>
    </location>
</feature>
<feature type="compositionally biased region" description="Acidic residues" evidence="2">
    <location>
        <begin position="390"/>
        <end position="405"/>
    </location>
</feature>
<comment type="caution">
    <text evidence="3">The sequence shown here is derived from an EMBL/GenBank/DDBJ whole genome shotgun (WGS) entry which is preliminary data.</text>
</comment>
<reference evidence="3 4" key="1">
    <citation type="submission" date="2023-08" db="EMBL/GenBank/DDBJ databases">
        <authorList>
            <person name="Palmer J.M."/>
        </authorList>
    </citation>
    <scope>NUCLEOTIDE SEQUENCE [LARGE SCALE GENOMIC DNA]</scope>
    <source>
        <strain evidence="3 4">TWF481</strain>
    </source>
</reference>
<feature type="compositionally biased region" description="Basic residues" evidence="2">
    <location>
        <begin position="470"/>
        <end position="483"/>
    </location>
</feature>
<dbReference type="EMBL" id="JAVHJL010000010">
    <property type="protein sequence ID" value="KAK6496751.1"/>
    <property type="molecule type" value="Genomic_DNA"/>
</dbReference>
<feature type="compositionally biased region" description="Basic residues" evidence="2">
    <location>
        <begin position="271"/>
        <end position="281"/>
    </location>
</feature>
<evidence type="ECO:0000313" key="3">
    <source>
        <dbReference type="EMBL" id="KAK6496751.1"/>
    </source>
</evidence>
<dbReference type="AlphaFoldDB" id="A0AAV9VVY8"/>
<feature type="compositionally biased region" description="Polar residues" evidence="2">
    <location>
        <begin position="374"/>
        <end position="387"/>
    </location>
</feature>
<feature type="compositionally biased region" description="Polar residues" evidence="2">
    <location>
        <begin position="76"/>
        <end position="92"/>
    </location>
</feature>
<feature type="region of interest" description="Disordered" evidence="2">
    <location>
        <begin position="220"/>
        <end position="552"/>
    </location>
</feature>